<reference evidence="3" key="1">
    <citation type="journal article" date="2019" name="Int. J. Syst. Evol. Microbiol.">
        <title>The Global Catalogue of Microorganisms (GCM) 10K type strain sequencing project: providing services to taxonomists for standard genome sequencing and annotation.</title>
        <authorList>
            <consortium name="The Broad Institute Genomics Platform"/>
            <consortium name="The Broad Institute Genome Sequencing Center for Infectious Disease"/>
            <person name="Wu L."/>
            <person name="Ma J."/>
        </authorList>
    </citation>
    <scope>NUCLEOTIDE SEQUENCE [LARGE SCALE GENOMIC DNA]</scope>
    <source>
        <strain evidence="3">CGMCC 1.12922</strain>
    </source>
</reference>
<organism evidence="2 3">
    <name type="scientific">Sinisalibacter lacisalsi</name>
    <dbReference type="NCBI Taxonomy" id="1526570"/>
    <lineage>
        <taxon>Bacteria</taxon>
        <taxon>Pseudomonadati</taxon>
        <taxon>Pseudomonadota</taxon>
        <taxon>Alphaproteobacteria</taxon>
        <taxon>Rhodobacterales</taxon>
        <taxon>Roseobacteraceae</taxon>
        <taxon>Sinisalibacter</taxon>
    </lineage>
</organism>
<gene>
    <name evidence="2" type="ORF">GCM10011358_21740</name>
</gene>
<dbReference type="RefSeq" id="WP_188527675.1">
    <property type="nucleotide sequence ID" value="NZ_BMGI01000003.1"/>
</dbReference>
<keyword evidence="1" id="KW-0812">Transmembrane</keyword>
<dbReference type="Proteomes" id="UP000617355">
    <property type="component" value="Unassembled WGS sequence"/>
</dbReference>
<comment type="caution">
    <text evidence="2">The sequence shown here is derived from an EMBL/GenBank/DDBJ whole genome shotgun (WGS) entry which is preliminary data.</text>
</comment>
<dbReference type="EMBL" id="BMGI01000003">
    <property type="protein sequence ID" value="GGD37632.1"/>
    <property type="molecule type" value="Genomic_DNA"/>
</dbReference>
<proteinExistence type="predicted"/>
<keyword evidence="1" id="KW-1133">Transmembrane helix</keyword>
<evidence type="ECO:0008006" key="4">
    <source>
        <dbReference type="Google" id="ProtNLM"/>
    </source>
</evidence>
<keyword evidence="1" id="KW-0472">Membrane</keyword>
<protein>
    <recommendedName>
        <fullName evidence="4">Aspartate carbamoyltransferase catalytic subunit</fullName>
    </recommendedName>
</protein>
<feature type="transmembrane region" description="Helical" evidence="1">
    <location>
        <begin position="70"/>
        <end position="93"/>
    </location>
</feature>
<evidence type="ECO:0000313" key="2">
    <source>
        <dbReference type="EMBL" id="GGD37632.1"/>
    </source>
</evidence>
<sequence>MTDRPASVTEAPAQPEGWRGILDENERILWQGRPDHGFHVALVTLPLALFGLAFAGFALFWMLMAAQAGGVFWMFGLIHFSVGAAMVFGALVWPTLRRRRTWYTLTDRRAFIATDLPVKGKRLESYPIGAGTPLVLKAGAPGSVTFFREERRGSKGRVRMVDIGFERIAEAEKVHGLIRGIQADAAARA</sequence>
<accession>A0ABQ1QPX2</accession>
<name>A0ABQ1QPX2_9RHOB</name>
<feature type="transmembrane region" description="Helical" evidence="1">
    <location>
        <begin position="37"/>
        <end position="64"/>
    </location>
</feature>
<keyword evidence="3" id="KW-1185">Reference proteome</keyword>
<evidence type="ECO:0000256" key="1">
    <source>
        <dbReference type="SAM" id="Phobius"/>
    </source>
</evidence>
<evidence type="ECO:0000313" key="3">
    <source>
        <dbReference type="Proteomes" id="UP000617355"/>
    </source>
</evidence>